<dbReference type="SMART" id="SM00223">
    <property type="entry name" value="APPLE"/>
    <property type="match status" value="4"/>
</dbReference>
<dbReference type="InterPro" id="IPR018114">
    <property type="entry name" value="TRYPSIN_HIS"/>
</dbReference>
<evidence type="ECO:0000256" key="6">
    <source>
        <dbReference type="ARBA" id="ARBA00022737"/>
    </source>
</evidence>
<dbReference type="Pfam" id="PF00024">
    <property type="entry name" value="PAN_1"/>
    <property type="match status" value="4"/>
</dbReference>
<dbReference type="PANTHER" id="PTHR24252:SF7">
    <property type="entry name" value="HYALIN"/>
    <property type="match status" value="1"/>
</dbReference>
<evidence type="ECO:0000313" key="17">
    <source>
        <dbReference type="EMBL" id="GAB1293127.1"/>
    </source>
</evidence>
<keyword evidence="11" id="KW-1015">Disulfide bond</keyword>
<evidence type="ECO:0000256" key="5">
    <source>
        <dbReference type="ARBA" id="ARBA00022729"/>
    </source>
</evidence>
<evidence type="ECO:0000256" key="9">
    <source>
        <dbReference type="ARBA" id="ARBA00023084"/>
    </source>
</evidence>
<evidence type="ECO:0000256" key="8">
    <source>
        <dbReference type="ARBA" id="ARBA00022825"/>
    </source>
</evidence>
<organism evidence="17 18">
    <name type="scientific">Apodemus speciosus</name>
    <name type="common">Large Japanese field mouse</name>
    <dbReference type="NCBI Taxonomy" id="105296"/>
    <lineage>
        <taxon>Eukaryota</taxon>
        <taxon>Metazoa</taxon>
        <taxon>Chordata</taxon>
        <taxon>Craniata</taxon>
        <taxon>Vertebrata</taxon>
        <taxon>Euteleostomi</taxon>
        <taxon>Mammalia</taxon>
        <taxon>Eutheria</taxon>
        <taxon>Euarchontoglires</taxon>
        <taxon>Glires</taxon>
        <taxon>Rodentia</taxon>
        <taxon>Myomorpha</taxon>
        <taxon>Muroidea</taxon>
        <taxon>Muridae</taxon>
        <taxon>Murinae</taxon>
        <taxon>Apodemus</taxon>
    </lineage>
</organism>
<evidence type="ECO:0000256" key="1">
    <source>
        <dbReference type="ARBA" id="ARBA00004613"/>
    </source>
</evidence>
<evidence type="ECO:0000256" key="12">
    <source>
        <dbReference type="ARBA" id="ARBA00023180"/>
    </source>
</evidence>
<sequence>MPQSSTAWKFIHKYQVRESAYVSIRGDCVKQMLDAECVTKVFKDISFQGGDLSTVFTPSATYCQLVCTHHPRCLLFTFMAESSSDDPTKWFACILKDSFTETLPMVNMTGAVSGYSFKQCPHQLSACSKDVYVNLDMKGMNYYSSAVKNARECQEKCTNDIHCQFFTYATEHFPSVDHRYDNVYVLDVTERAPQARKTFLDVCRSISGGLKRTRPHSHLTPHQVSSVIHSLLPGFLRPTGSATGTPTTIARLNDVVSGFSLKPCGLSNLACIRDIFQNTVLADVNIDSVLAPDAFVCRRICTHHPTCLFFTFLSQAWPKESQRHLLFCHPSFYNDTDFLGEELDIFDVKGQETCQKMCTNNARCQFFTYYPPRGSCNERKGRCYLKLSSNGSPTRILHGRGGVSGYSLRLCKMDNVCTTKIKPRVVGGTASVQGEWPWQVALHTSQGHLCGGAIIGNQWILTAAHCFSGIETPKNLRIYGGIVNQSEINEDTAFFRVQEMIIHDQYTTAESGYDIALLKLESAMNYTDFQRPICLPSKGDGNIVHTECWVTGWGYTGSRDEVQNILQKAKVPLVSNDECQTRYRRHKISNKMICAGYKEGGTDTCKGDSGGPLSCKHDGVWHLVGITSWGEGCGQKERPGVYTNVAKYMDWILEKTQTVSKTSLSGPGRRFRRSDLAVSDEDTGML</sequence>
<keyword evidence="8 13" id="KW-0720">Serine protease</keyword>
<evidence type="ECO:0000256" key="11">
    <source>
        <dbReference type="ARBA" id="ARBA00023157"/>
    </source>
</evidence>
<dbReference type="Pfam" id="PF00089">
    <property type="entry name" value="Trypsin"/>
    <property type="match status" value="1"/>
</dbReference>
<dbReference type="PANTHER" id="PTHR24252">
    <property type="entry name" value="ACROSIN-RELATED"/>
    <property type="match status" value="1"/>
</dbReference>
<keyword evidence="12" id="KW-0325">Glycoprotein</keyword>
<dbReference type="PROSITE" id="PS50240">
    <property type="entry name" value="TRYPSIN_DOM"/>
    <property type="match status" value="1"/>
</dbReference>
<keyword evidence="6" id="KW-0677">Repeat</keyword>
<dbReference type="SUPFAM" id="SSF50494">
    <property type="entry name" value="Trypsin-like serine proteases"/>
    <property type="match status" value="1"/>
</dbReference>
<feature type="domain" description="Apple" evidence="16">
    <location>
        <begin position="37"/>
        <end position="120"/>
    </location>
</feature>
<feature type="region of interest" description="Disordered" evidence="14">
    <location>
        <begin position="662"/>
        <end position="686"/>
    </location>
</feature>
<comment type="caution">
    <text evidence="17">The sequence shown here is derived from an EMBL/GenBank/DDBJ whole genome shotgun (WGS) entry which is preliminary data.</text>
</comment>
<keyword evidence="4" id="KW-0356">Hemostasis</keyword>
<accession>A0ABQ0F1G1</accession>
<dbReference type="InterPro" id="IPR043504">
    <property type="entry name" value="Peptidase_S1_PA_chymotrypsin"/>
</dbReference>
<dbReference type="SMART" id="SM00020">
    <property type="entry name" value="Tryp_SPc"/>
    <property type="match status" value="1"/>
</dbReference>
<keyword evidence="10" id="KW-0865">Zymogen</keyword>
<dbReference type="InterPro" id="IPR001314">
    <property type="entry name" value="Peptidase_S1A"/>
</dbReference>
<evidence type="ECO:0000256" key="13">
    <source>
        <dbReference type="RuleBase" id="RU363034"/>
    </source>
</evidence>
<dbReference type="Gene3D" id="3.50.4.10">
    <property type="entry name" value="Hepatocyte Growth Factor"/>
    <property type="match status" value="4"/>
</dbReference>
<evidence type="ECO:0000256" key="7">
    <source>
        <dbReference type="ARBA" id="ARBA00022801"/>
    </source>
</evidence>
<dbReference type="InterPro" id="IPR001254">
    <property type="entry name" value="Trypsin_dom"/>
</dbReference>
<feature type="domain" description="Peptidase S1" evidence="15">
    <location>
        <begin position="425"/>
        <end position="657"/>
    </location>
</feature>
<keyword evidence="9" id="KW-0094">Blood coagulation</keyword>
<evidence type="ECO:0000259" key="16">
    <source>
        <dbReference type="PROSITE" id="PS50948"/>
    </source>
</evidence>
<evidence type="ECO:0000313" key="18">
    <source>
        <dbReference type="Proteomes" id="UP001623349"/>
    </source>
</evidence>
<reference evidence="17 18" key="1">
    <citation type="submission" date="2024-08" db="EMBL/GenBank/DDBJ databases">
        <title>The draft genome of Apodemus speciosus.</title>
        <authorList>
            <person name="Nabeshima K."/>
            <person name="Suzuki S."/>
            <person name="Onuma M."/>
        </authorList>
    </citation>
    <scope>NUCLEOTIDE SEQUENCE [LARGE SCALE GENOMIC DNA]</scope>
    <source>
        <strain evidence="17">IB14-021</strain>
    </source>
</reference>
<dbReference type="CDD" id="cd00190">
    <property type="entry name" value="Tryp_SPc"/>
    <property type="match status" value="1"/>
</dbReference>
<evidence type="ECO:0000256" key="4">
    <source>
        <dbReference type="ARBA" id="ARBA00022696"/>
    </source>
</evidence>
<dbReference type="PROSITE" id="PS50948">
    <property type="entry name" value="PAN"/>
    <property type="match status" value="2"/>
</dbReference>
<proteinExistence type="predicted"/>
<dbReference type="InterPro" id="IPR003609">
    <property type="entry name" value="Pan_app"/>
</dbReference>
<keyword evidence="2" id="KW-0964">Secreted</keyword>
<comment type="subcellular location">
    <subcellularLocation>
        <location evidence="1">Secreted</location>
    </subcellularLocation>
</comment>
<dbReference type="InterPro" id="IPR009003">
    <property type="entry name" value="Peptidase_S1_PA"/>
</dbReference>
<keyword evidence="3 13" id="KW-0645">Protease</keyword>
<gene>
    <name evidence="17" type="ORF">APTSU1_000835800</name>
</gene>
<dbReference type="PROSITE" id="PS00135">
    <property type="entry name" value="TRYPSIN_SER"/>
    <property type="match status" value="1"/>
</dbReference>
<keyword evidence="7 13" id="KW-0378">Hydrolase</keyword>
<dbReference type="EMBL" id="BAAFST010000008">
    <property type="protein sequence ID" value="GAB1293127.1"/>
    <property type="molecule type" value="Genomic_DNA"/>
</dbReference>
<evidence type="ECO:0000259" key="15">
    <source>
        <dbReference type="PROSITE" id="PS50240"/>
    </source>
</evidence>
<protein>
    <submittedName>
        <fullName evidence="17">Coagulation factor XI</fullName>
    </submittedName>
</protein>
<evidence type="ECO:0000256" key="14">
    <source>
        <dbReference type="SAM" id="MobiDB-lite"/>
    </source>
</evidence>
<evidence type="ECO:0000256" key="2">
    <source>
        <dbReference type="ARBA" id="ARBA00022525"/>
    </source>
</evidence>
<feature type="domain" description="Apple" evidence="16">
    <location>
        <begin position="328"/>
        <end position="411"/>
    </location>
</feature>
<dbReference type="Proteomes" id="UP001623349">
    <property type="component" value="Unassembled WGS sequence"/>
</dbReference>
<dbReference type="InterPro" id="IPR000177">
    <property type="entry name" value="Apple"/>
</dbReference>
<evidence type="ECO:0000256" key="10">
    <source>
        <dbReference type="ARBA" id="ARBA00023145"/>
    </source>
</evidence>
<name>A0ABQ0F1G1_APOSI</name>
<keyword evidence="5" id="KW-0732">Signal</keyword>
<dbReference type="CDD" id="cd01100">
    <property type="entry name" value="APPLE_Factor_XI_like"/>
    <property type="match status" value="3"/>
</dbReference>
<dbReference type="Gene3D" id="2.40.10.10">
    <property type="entry name" value="Trypsin-like serine proteases"/>
    <property type="match status" value="1"/>
</dbReference>
<dbReference type="PROSITE" id="PS00134">
    <property type="entry name" value="TRYPSIN_HIS"/>
    <property type="match status" value="1"/>
</dbReference>
<keyword evidence="18" id="KW-1185">Reference proteome</keyword>
<dbReference type="PROSITE" id="PS00495">
    <property type="entry name" value="APPLE"/>
    <property type="match status" value="1"/>
</dbReference>
<dbReference type="PRINTS" id="PR00722">
    <property type="entry name" value="CHYMOTRYPSIN"/>
</dbReference>
<evidence type="ECO:0000256" key="3">
    <source>
        <dbReference type="ARBA" id="ARBA00022670"/>
    </source>
</evidence>
<dbReference type="PRINTS" id="PR00005">
    <property type="entry name" value="APPLEDOMAIN"/>
</dbReference>
<dbReference type="InterPro" id="IPR033116">
    <property type="entry name" value="TRYPSIN_SER"/>
</dbReference>